<proteinExistence type="inferred from homology"/>
<dbReference type="SUPFAM" id="SSF52743">
    <property type="entry name" value="Subtilisin-like"/>
    <property type="match status" value="1"/>
</dbReference>
<dbReference type="Pfam" id="PF00082">
    <property type="entry name" value="Peptidase_S8"/>
    <property type="match status" value="1"/>
</dbReference>
<dbReference type="EMBL" id="JAFNJU010000002">
    <property type="protein sequence ID" value="MBO1264065.1"/>
    <property type="molecule type" value="Genomic_DNA"/>
</dbReference>
<feature type="compositionally biased region" description="Polar residues" evidence="12">
    <location>
        <begin position="1058"/>
        <end position="1076"/>
    </location>
</feature>
<feature type="active site" description="Charge relay system" evidence="9 10">
    <location>
        <position position="583"/>
    </location>
</feature>
<dbReference type="GO" id="GO:0004252">
    <property type="term" value="F:serine-type endopeptidase activity"/>
    <property type="evidence" value="ECO:0007669"/>
    <property type="project" value="UniProtKB-UniRule"/>
</dbReference>
<dbReference type="SUPFAM" id="SSF52025">
    <property type="entry name" value="PA domain"/>
    <property type="match status" value="1"/>
</dbReference>
<comment type="similarity">
    <text evidence="1 10 11">Belongs to the peptidase S8 family.</text>
</comment>
<dbReference type="Gene3D" id="2.60.40.4070">
    <property type="match status" value="1"/>
</dbReference>
<dbReference type="InterPro" id="IPR050131">
    <property type="entry name" value="Peptidase_S8_subtilisin-like"/>
</dbReference>
<dbReference type="Gene3D" id="2.60.40.10">
    <property type="entry name" value="Immunoglobulins"/>
    <property type="match status" value="2"/>
</dbReference>
<dbReference type="PROSITE" id="PS51892">
    <property type="entry name" value="SUBTILASE"/>
    <property type="match status" value="1"/>
</dbReference>
<keyword evidence="18" id="KW-1185">Reference proteome</keyword>
<feature type="signal peptide" evidence="13">
    <location>
        <begin position="1"/>
        <end position="25"/>
    </location>
</feature>
<dbReference type="Proteomes" id="UP000664218">
    <property type="component" value="Unassembled WGS sequence"/>
</dbReference>
<evidence type="ECO:0000256" key="7">
    <source>
        <dbReference type="ARBA" id="ARBA00022801"/>
    </source>
</evidence>
<dbReference type="InterPro" id="IPR003137">
    <property type="entry name" value="PA_domain"/>
</dbReference>
<accession>A0A939HAJ5</accession>
<comment type="caution">
    <text evidence="17">The sequence shown here is derived from an EMBL/GenBank/DDBJ whole genome shotgun (WGS) entry which is preliminary data.</text>
</comment>
<dbReference type="PANTHER" id="PTHR43806:SF11">
    <property type="entry name" value="CEREVISIN-RELATED"/>
    <property type="match status" value="1"/>
</dbReference>
<keyword evidence="5 13" id="KW-0732">Signal</keyword>
<dbReference type="PRINTS" id="PR00723">
    <property type="entry name" value="SUBTILISIN"/>
</dbReference>
<dbReference type="RefSeq" id="WP_207598587.1">
    <property type="nucleotide sequence ID" value="NZ_JAFNJU010000002.1"/>
</dbReference>
<dbReference type="InterPro" id="IPR023827">
    <property type="entry name" value="Peptidase_S8_Asp-AS"/>
</dbReference>
<feature type="domain" description="C5a peptidase/Subtilisin-like protease SBT2-like Fn3-like" evidence="16">
    <location>
        <begin position="682"/>
        <end position="812"/>
    </location>
</feature>
<dbReference type="PROSITE" id="PS00136">
    <property type="entry name" value="SUBTILASE_ASP"/>
    <property type="match status" value="1"/>
</dbReference>
<dbReference type="InterPro" id="IPR000209">
    <property type="entry name" value="Peptidase_S8/S53_dom"/>
</dbReference>
<keyword evidence="6" id="KW-0677">Repeat</keyword>
<dbReference type="Gene3D" id="3.40.50.200">
    <property type="entry name" value="Peptidase S8/S53 domain"/>
    <property type="match status" value="1"/>
</dbReference>
<dbReference type="PROSITE" id="PS00137">
    <property type="entry name" value="SUBTILASE_HIS"/>
    <property type="match status" value="1"/>
</dbReference>
<name>A0A939HAJ5_9CLOT</name>
<dbReference type="PANTHER" id="PTHR43806">
    <property type="entry name" value="PEPTIDASE S8"/>
    <property type="match status" value="1"/>
</dbReference>
<feature type="chain" id="PRO_5039489026" evidence="13">
    <location>
        <begin position="26"/>
        <end position="1278"/>
    </location>
</feature>
<evidence type="ECO:0000256" key="1">
    <source>
        <dbReference type="ARBA" id="ARBA00011073"/>
    </source>
</evidence>
<dbReference type="AlphaFoldDB" id="A0A939HAJ5"/>
<sequence length="1278" mass="138866">MKRLSSRIATLLLFLFLFTSSGFMAKADVVKKLDLPQRNTVSLKDDNLRSVSLSGAASTYKDDDLVRVIVEVTGNPVIAYATERGIKVSEIDKAKKQSLIKENQARQKAVKALIKAAGISMKELNSFTNVLNGFSIETQYRNIKDIENLSGVTHVSIANTFSRPDPDMENSKDIVNAVETWALGYNGEGMVVAIIDTGIDPSHKDMILTDESTAAITEEDLSGLPGTYRTAKVPYGYNYMDNNQEILDLGPEASEHGMHVAGTVGANGDPDNGGIRGVAPEAQLLAMKVFGNNPAMASTFGDVIVKAIDDSVELGADVINMSLGSTAAYVQEDDLEQVAVRNAMENGVISAISAGNSAYFGNGWDLPYDSNPDIGVVGAPGIANESIQVASIENTVISALALEFIYDGDTVFAPYTSSGPKDPKDVFSGEMEYLYAGLGAPDEFVGQDFSGKIALIMRGSYNFTDKITNAYNAGAAGVIVYNHETGGEELINMAYPSGLNLPAVFIGNSYGEMMRELIASGGNMVSFNGNTSSSPNPKAGNMSDFSSWGTTPDLDFKPEITAPGGNIWSTAQNNEYQTMSGTSMAAPHVAGGSALVLQRVDEEFGLLDGERVQMAKNLLLSTAVPHDITINLNMAPPDEEPVIRSYTTYTSPRRQGAGVMDLKAATTTPAVAYDNTSGISKVSLLEMDNINTFTLELKNFSDEELTYIPDGTVQTDLSDSFYNYTESQGVFKPGTIGDDGMGDYPITFDKDSYTVPANGTVDVEVTVNLTGAVEWLNNKPLLAVFENGTFIEGFVTFEESTDTHPALSIPYMGFYGEWDTPPVVDGSIYDDTTFYGYTSLATYDSATDGLNFLGMDLVGNASNDYIAFSPNKDGNQDNAIPVLSFLRNAKDFEANILDADENVVRKLYMENFLRKNYFDGGLNSPYSVNLSWLWDGSVNGKTVPDGEYFYEVKTRIDYDGAEWQSVKFPVKVDTVRPSFDGGAYNEDTKQLTINASDDFSGIYYIGIFTKNRDPYITSDGVFDLLENPVASDSYLVITDFAGNQIVMSLKNVLKDLNKGNSQGKPTQNEPTQNQPASPVKEPKKILDGDTTAPVVMVTYPEFFEIYNSGNITMQGLVTDESALDYLKINGESVEFYWDNHQGGWLFTHTLTLEDGYHSIDVDAGDKAGNSLAFAHKIFVDSEKPVIDVSALPETTDQETITLKALITDNLPSLEIRLNSDMITKIAPDWSYFDTLEPASYDLNEEMPLEPGINTFTIEALDDAGNKTVETVTIERVTP</sequence>
<dbReference type="InterPro" id="IPR034216">
    <property type="entry name" value="C5a_Peptidase"/>
</dbReference>
<evidence type="ECO:0000256" key="8">
    <source>
        <dbReference type="ARBA" id="ARBA00022825"/>
    </source>
</evidence>
<evidence type="ECO:0000256" key="3">
    <source>
        <dbReference type="ARBA" id="ARBA00022525"/>
    </source>
</evidence>
<dbReference type="CDD" id="cd07475">
    <property type="entry name" value="Peptidases_S8_C5a_Peptidase"/>
    <property type="match status" value="1"/>
</dbReference>
<evidence type="ECO:0000256" key="9">
    <source>
        <dbReference type="PIRSR" id="PIRSR615500-1"/>
    </source>
</evidence>
<reference evidence="17" key="1">
    <citation type="submission" date="2021-03" db="EMBL/GenBank/DDBJ databases">
        <title>Proteiniclasticum marinus sp. nov., isolated from tidal flat sediment.</title>
        <authorList>
            <person name="Namirimu T."/>
            <person name="Yang J.-A."/>
            <person name="Yang S.-H."/>
            <person name="Kim Y.-J."/>
            <person name="Kwon K.K."/>
        </authorList>
    </citation>
    <scope>NUCLEOTIDE SEQUENCE</scope>
    <source>
        <strain evidence="17">SCR006</strain>
    </source>
</reference>
<feature type="domain" description="Peptidase S8/S53" evidence="14">
    <location>
        <begin position="187"/>
        <end position="657"/>
    </location>
</feature>
<dbReference type="Gene3D" id="3.50.30.30">
    <property type="match status" value="1"/>
</dbReference>
<dbReference type="InterPro" id="IPR013783">
    <property type="entry name" value="Ig-like_fold"/>
</dbReference>
<dbReference type="Pfam" id="PF06280">
    <property type="entry name" value="fn3_5"/>
    <property type="match status" value="1"/>
</dbReference>
<dbReference type="PROSITE" id="PS00138">
    <property type="entry name" value="SUBTILASE_SER"/>
    <property type="match status" value="1"/>
</dbReference>
<dbReference type="CDD" id="cd02133">
    <property type="entry name" value="PA_C5a_like"/>
    <property type="match status" value="1"/>
</dbReference>
<evidence type="ECO:0000256" key="6">
    <source>
        <dbReference type="ARBA" id="ARBA00022737"/>
    </source>
</evidence>
<dbReference type="InterPro" id="IPR046450">
    <property type="entry name" value="PA_dom_sf"/>
</dbReference>
<keyword evidence="2" id="KW-0134">Cell wall</keyword>
<gene>
    <name evidence="17" type="ORF">J3A84_03275</name>
</gene>
<dbReference type="Pfam" id="PF02225">
    <property type="entry name" value="PA"/>
    <property type="match status" value="1"/>
</dbReference>
<evidence type="ECO:0000313" key="18">
    <source>
        <dbReference type="Proteomes" id="UP000664218"/>
    </source>
</evidence>
<keyword evidence="3" id="KW-0964">Secreted</keyword>
<feature type="active site" description="Charge relay system" evidence="9 10">
    <location>
        <position position="196"/>
    </location>
</feature>
<evidence type="ECO:0000256" key="2">
    <source>
        <dbReference type="ARBA" id="ARBA00022512"/>
    </source>
</evidence>
<evidence type="ECO:0000313" key="17">
    <source>
        <dbReference type="EMBL" id="MBO1264065.1"/>
    </source>
</evidence>
<evidence type="ECO:0000256" key="13">
    <source>
        <dbReference type="SAM" id="SignalP"/>
    </source>
</evidence>
<dbReference type="GO" id="GO:0016020">
    <property type="term" value="C:membrane"/>
    <property type="evidence" value="ECO:0007669"/>
    <property type="project" value="InterPro"/>
</dbReference>
<evidence type="ECO:0000256" key="4">
    <source>
        <dbReference type="ARBA" id="ARBA00022670"/>
    </source>
</evidence>
<dbReference type="Gene3D" id="2.60.40.1710">
    <property type="entry name" value="Subtilisin-like superfamily"/>
    <property type="match status" value="1"/>
</dbReference>
<evidence type="ECO:0000256" key="10">
    <source>
        <dbReference type="PROSITE-ProRule" id="PRU01240"/>
    </source>
</evidence>
<organism evidence="17 18">
    <name type="scientific">Proteiniclasticum aestuarii</name>
    <dbReference type="NCBI Taxonomy" id="2817862"/>
    <lineage>
        <taxon>Bacteria</taxon>
        <taxon>Bacillati</taxon>
        <taxon>Bacillota</taxon>
        <taxon>Clostridia</taxon>
        <taxon>Eubacteriales</taxon>
        <taxon>Clostridiaceae</taxon>
        <taxon>Proteiniclasticum</taxon>
    </lineage>
</organism>
<keyword evidence="4 10" id="KW-0645">Protease</keyword>
<dbReference type="InterPro" id="IPR010435">
    <property type="entry name" value="C5a/SBT2-like_Fn3"/>
</dbReference>
<dbReference type="InterPro" id="IPR036852">
    <property type="entry name" value="Peptidase_S8/S53_dom_sf"/>
</dbReference>
<dbReference type="InterPro" id="IPR015500">
    <property type="entry name" value="Peptidase_S8_subtilisin-rel"/>
</dbReference>
<dbReference type="InterPro" id="IPR023828">
    <property type="entry name" value="Peptidase_S8_Ser-AS"/>
</dbReference>
<evidence type="ECO:0000259" key="16">
    <source>
        <dbReference type="Pfam" id="PF06280"/>
    </source>
</evidence>
<keyword evidence="7 10" id="KW-0378">Hydrolase</keyword>
<evidence type="ECO:0000256" key="12">
    <source>
        <dbReference type="SAM" id="MobiDB-lite"/>
    </source>
</evidence>
<feature type="active site" description="Charge relay system" evidence="9 10">
    <location>
        <position position="256"/>
    </location>
</feature>
<dbReference type="InterPro" id="IPR022398">
    <property type="entry name" value="Peptidase_S8_His-AS"/>
</dbReference>
<evidence type="ECO:0000259" key="14">
    <source>
        <dbReference type="Pfam" id="PF00082"/>
    </source>
</evidence>
<evidence type="ECO:0000256" key="11">
    <source>
        <dbReference type="RuleBase" id="RU003355"/>
    </source>
</evidence>
<protein>
    <submittedName>
        <fullName evidence="17">S8 family serine peptidase</fullName>
    </submittedName>
</protein>
<evidence type="ECO:0000259" key="15">
    <source>
        <dbReference type="Pfam" id="PF02225"/>
    </source>
</evidence>
<feature type="domain" description="PA" evidence="15">
    <location>
        <begin position="439"/>
        <end position="512"/>
    </location>
</feature>
<dbReference type="Pfam" id="PF09136">
    <property type="entry name" value="Glucodextran_B"/>
    <property type="match status" value="1"/>
</dbReference>
<dbReference type="GO" id="GO:0006508">
    <property type="term" value="P:proteolysis"/>
    <property type="evidence" value="ECO:0007669"/>
    <property type="project" value="UniProtKB-KW"/>
</dbReference>
<evidence type="ECO:0000256" key="5">
    <source>
        <dbReference type="ARBA" id="ARBA00022729"/>
    </source>
</evidence>
<keyword evidence="8 10" id="KW-0720">Serine protease</keyword>
<feature type="region of interest" description="Disordered" evidence="12">
    <location>
        <begin position="1057"/>
        <end position="1086"/>
    </location>
</feature>